<name>X1BEG4_9ZZZZ</name>
<evidence type="ECO:0000313" key="1">
    <source>
        <dbReference type="EMBL" id="GAG70401.1"/>
    </source>
</evidence>
<proteinExistence type="predicted"/>
<reference evidence="1" key="1">
    <citation type="journal article" date="2014" name="Front. Microbiol.">
        <title>High frequency of phylogenetically diverse reductive dehalogenase-homologous genes in deep subseafloor sedimentary metagenomes.</title>
        <authorList>
            <person name="Kawai M."/>
            <person name="Futagami T."/>
            <person name="Toyoda A."/>
            <person name="Takaki Y."/>
            <person name="Nishi S."/>
            <person name="Hori S."/>
            <person name="Arai W."/>
            <person name="Tsubouchi T."/>
            <person name="Morono Y."/>
            <person name="Uchiyama I."/>
            <person name="Ito T."/>
            <person name="Fujiyama A."/>
            <person name="Inagaki F."/>
            <person name="Takami H."/>
        </authorList>
    </citation>
    <scope>NUCLEOTIDE SEQUENCE</scope>
    <source>
        <strain evidence="1">Expedition CK06-06</strain>
    </source>
</reference>
<gene>
    <name evidence="1" type="ORF">S01H4_15585</name>
</gene>
<dbReference type="EMBL" id="BART01006827">
    <property type="protein sequence ID" value="GAG70401.1"/>
    <property type="molecule type" value="Genomic_DNA"/>
</dbReference>
<dbReference type="AlphaFoldDB" id="X1BEG4"/>
<protein>
    <submittedName>
        <fullName evidence="1">Uncharacterized protein</fullName>
    </submittedName>
</protein>
<sequence>MSLPYDITTNVGKVRLIIGDTDATDYVFSDAEITYFLTANSNNLNLAAADALEAWMAKYATSPDSEKIGDYAYTQKIVDKMNKLKNELRAKVESAPALTWAEPNLTGENT</sequence>
<organism evidence="1">
    <name type="scientific">marine sediment metagenome</name>
    <dbReference type="NCBI Taxonomy" id="412755"/>
    <lineage>
        <taxon>unclassified sequences</taxon>
        <taxon>metagenomes</taxon>
        <taxon>ecological metagenomes</taxon>
    </lineage>
</organism>
<comment type="caution">
    <text evidence="1">The sequence shown here is derived from an EMBL/GenBank/DDBJ whole genome shotgun (WGS) entry which is preliminary data.</text>
</comment>
<accession>X1BEG4</accession>